<evidence type="ECO:0000313" key="2">
    <source>
        <dbReference type="EMBL" id="KAB2339090.1"/>
    </source>
</evidence>
<gene>
    <name evidence="2" type="ORF">F8566_49050</name>
</gene>
<protein>
    <recommendedName>
        <fullName evidence="1">BD-FAE-like domain-containing protein</fullName>
    </recommendedName>
</protein>
<evidence type="ECO:0000259" key="1">
    <source>
        <dbReference type="Pfam" id="PF20434"/>
    </source>
</evidence>
<proteinExistence type="predicted"/>
<dbReference type="InterPro" id="IPR029058">
    <property type="entry name" value="AB_hydrolase_fold"/>
</dbReference>
<name>A0A6H9Y5D1_9ACTN</name>
<dbReference type="Pfam" id="PF20434">
    <property type="entry name" value="BD-FAE"/>
    <property type="match status" value="1"/>
</dbReference>
<accession>A0A6H9Y5D1</accession>
<dbReference type="SUPFAM" id="SSF53474">
    <property type="entry name" value="alpha/beta-Hydrolases"/>
    <property type="match status" value="1"/>
</dbReference>
<dbReference type="AlphaFoldDB" id="A0A6H9Y5D1"/>
<organism evidence="2 3">
    <name type="scientific">Actinomadura rudentiformis</name>
    <dbReference type="NCBI Taxonomy" id="359158"/>
    <lineage>
        <taxon>Bacteria</taxon>
        <taxon>Bacillati</taxon>
        <taxon>Actinomycetota</taxon>
        <taxon>Actinomycetes</taxon>
        <taxon>Streptosporangiales</taxon>
        <taxon>Thermomonosporaceae</taxon>
        <taxon>Actinomadura</taxon>
    </lineage>
</organism>
<sequence length="85" mass="9393">MAPVALSEAAVKHVATYSYGKHTRQKVDAYWNNPKAGTTQPGLVIIHGGAWNGGKRTDWTTTAQWYASRGFAVFAIDHRYDSRSP</sequence>
<dbReference type="Gene3D" id="3.40.50.1820">
    <property type="entry name" value="alpha/beta hydrolase"/>
    <property type="match status" value="1"/>
</dbReference>
<comment type="caution">
    <text evidence="2">The sequence shown here is derived from an EMBL/GenBank/DDBJ whole genome shotgun (WGS) entry which is preliminary data.</text>
</comment>
<dbReference type="EMBL" id="WBMT01000038">
    <property type="protein sequence ID" value="KAB2339090.1"/>
    <property type="molecule type" value="Genomic_DNA"/>
</dbReference>
<feature type="domain" description="BD-FAE-like" evidence="1">
    <location>
        <begin position="34"/>
        <end position="82"/>
    </location>
</feature>
<dbReference type="RefSeq" id="WP_151571299.1">
    <property type="nucleotide sequence ID" value="NZ_WBMT01000038.1"/>
</dbReference>
<dbReference type="OrthoDB" id="255603at2"/>
<dbReference type="Proteomes" id="UP000468735">
    <property type="component" value="Unassembled WGS sequence"/>
</dbReference>
<reference evidence="2 3" key="1">
    <citation type="submission" date="2019-09" db="EMBL/GenBank/DDBJ databases">
        <title>Actinomadura physcomitrii sp. nov., a novel actinomycete isolated from moss [Physcomitrium sphaericum (Ludw) Fuernr].</title>
        <authorList>
            <person name="Zhuang X."/>
            <person name="Liu C."/>
        </authorList>
    </citation>
    <scope>NUCLEOTIDE SEQUENCE [LARGE SCALE GENOMIC DNA]</scope>
    <source>
        <strain evidence="2 3">HMC1</strain>
    </source>
</reference>
<dbReference type="InterPro" id="IPR049492">
    <property type="entry name" value="BD-FAE-like_dom"/>
</dbReference>
<keyword evidence="3" id="KW-1185">Reference proteome</keyword>
<evidence type="ECO:0000313" key="3">
    <source>
        <dbReference type="Proteomes" id="UP000468735"/>
    </source>
</evidence>